<dbReference type="Proteomes" id="UP000221653">
    <property type="component" value="Unassembled WGS sequence"/>
</dbReference>
<name>A0A2A9DJY9_9CORY</name>
<dbReference type="InterPro" id="IPR003615">
    <property type="entry name" value="HNH_nuc"/>
</dbReference>
<dbReference type="Gene3D" id="1.10.30.50">
    <property type="match status" value="1"/>
</dbReference>
<dbReference type="CDD" id="cd00085">
    <property type="entry name" value="HNHc"/>
    <property type="match status" value="1"/>
</dbReference>
<reference evidence="2 3" key="1">
    <citation type="submission" date="2017-10" db="EMBL/GenBank/DDBJ databases">
        <title>Sequencing the genomes of 1000 actinobacteria strains.</title>
        <authorList>
            <person name="Klenk H.-P."/>
        </authorList>
    </citation>
    <scope>NUCLEOTIDE SEQUENCE [LARGE SCALE GENOMIC DNA]</scope>
    <source>
        <strain evidence="2 3">DSM 20688</strain>
    </source>
</reference>
<gene>
    <name evidence="2" type="ORF">ATK06_0049</name>
</gene>
<dbReference type="EMBL" id="PDJF01000001">
    <property type="protein sequence ID" value="PFG27008.1"/>
    <property type="molecule type" value="Genomic_DNA"/>
</dbReference>
<dbReference type="STRING" id="1724.GCA_001044175_01839"/>
<organism evidence="2 3">
    <name type="scientific">Corynebacterium renale</name>
    <dbReference type="NCBI Taxonomy" id="1724"/>
    <lineage>
        <taxon>Bacteria</taxon>
        <taxon>Bacillati</taxon>
        <taxon>Actinomycetota</taxon>
        <taxon>Actinomycetes</taxon>
        <taxon>Mycobacteriales</taxon>
        <taxon>Corynebacteriaceae</taxon>
        <taxon>Corynebacterium</taxon>
    </lineage>
</organism>
<dbReference type="AlphaFoldDB" id="A0A2A9DJY9"/>
<proteinExistence type="predicted"/>
<feature type="domain" description="HNH nuclease" evidence="1">
    <location>
        <begin position="247"/>
        <end position="303"/>
    </location>
</feature>
<accession>A0A2A9DJY9</accession>
<evidence type="ECO:0000259" key="1">
    <source>
        <dbReference type="SMART" id="SM00507"/>
    </source>
</evidence>
<dbReference type="SMART" id="SM00507">
    <property type="entry name" value="HNHc"/>
    <property type="match status" value="1"/>
</dbReference>
<evidence type="ECO:0000313" key="2">
    <source>
        <dbReference type="EMBL" id="PFG27008.1"/>
    </source>
</evidence>
<evidence type="ECO:0000313" key="3">
    <source>
        <dbReference type="Proteomes" id="UP000221653"/>
    </source>
</evidence>
<protein>
    <recommendedName>
        <fullName evidence="1">HNH nuclease domain-containing protein</fullName>
    </recommendedName>
</protein>
<comment type="caution">
    <text evidence="2">The sequence shown here is derived from an EMBL/GenBank/DDBJ whole genome shotgun (WGS) entry which is preliminary data.</text>
</comment>
<keyword evidence="3" id="KW-1185">Reference proteome</keyword>
<sequence length="349" mass="39417">MFIVKFMTTLNTIFQPFTSPFMLLEHVRSKEQLAAFGLPTAWVNTLTTTAELFFGRTSHTRYQQRCREHAAKSGHTLKTLHVIASATAAFKDKTEAWKVREDLCRMEPDDRELRRYARQRLEQVQPPEPRESRVTTRTYKDGKASMTITGDGATIADLKANIKDYADVEKLFDGNLSRQPAVTNVIVTLDELDEILDGDGEEVLVRQTNGTTITGAEMLTRVFASRGYALMAHPVKGPINLYNLSRFANEKQRHMAKLRNHKCAWPGCNKGADFVQVHHVQGWRFGGLTNMDNLVCLCKYHNRINDDARNGNGRGYIELVNGKAVWVPPSAYAPESGYDPARIREKTVA</sequence>